<proteinExistence type="predicted"/>
<feature type="compositionally biased region" description="Basic residues" evidence="2">
    <location>
        <begin position="63"/>
        <end position="74"/>
    </location>
</feature>
<feature type="domain" description="GST N-terminal" evidence="3">
    <location>
        <begin position="73"/>
        <end position="154"/>
    </location>
</feature>
<evidence type="ECO:0000256" key="1">
    <source>
        <dbReference type="ARBA" id="ARBA00011738"/>
    </source>
</evidence>
<dbReference type="InterPro" id="IPR036249">
    <property type="entry name" value="Thioredoxin-like_sf"/>
</dbReference>
<evidence type="ECO:0000313" key="6">
    <source>
        <dbReference type="Proteomes" id="UP001287059"/>
    </source>
</evidence>
<dbReference type="PANTHER" id="PTHR43969:SF9">
    <property type="entry name" value="GLUTATHIONE S TRANSFERASE D10, ISOFORM A-RELATED"/>
    <property type="match status" value="1"/>
</dbReference>
<feature type="region of interest" description="Disordered" evidence="2">
    <location>
        <begin position="1"/>
        <end position="74"/>
    </location>
</feature>
<dbReference type="PANTHER" id="PTHR43969">
    <property type="entry name" value="GLUTATHIONE S TRANSFERASE D10, ISOFORM A-RELATED"/>
    <property type="match status" value="1"/>
</dbReference>
<reference evidence="5 6" key="1">
    <citation type="submission" date="2023-08" db="EMBL/GenBank/DDBJ databases">
        <title>Implementing the SeqCode for naming new Mesorhizobium species isolated from Vachellia karroo root nodules.</title>
        <authorList>
            <person name="Van Lill M."/>
        </authorList>
    </citation>
    <scope>NUCLEOTIDE SEQUENCE [LARGE SCALE GENOMIC DNA]</scope>
    <source>
        <strain evidence="5 6">VK24D</strain>
    </source>
</reference>
<evidence type="ECO:0000259" key="3">
    <source>
        <dbReference type="PROSITE" id="PS50404"/>
    </source>
</evidence>
<dbReference type="SUPFAM" id="SSF47616">
    <property type="entry name" value="GST C-terminal domain-like"/>
    <property type="match status" value="1"/>
</dbReference>
<evidence type="ECO:0000313" key="5">
    <source>
        <dbReference type="EMBL" id="MDX8479360.1"/>
    </source>
</evidence>
<organism evidence="5 6">
    <name type="scientific">Mesorhizobium album</name>
    <dbReference type="NCBI Taxonomy" id="3072314"/>
    <lineage>
        <taxon>Bacteria</taxon>
        <taxon>Pseudomonadati</taxon>
        <taxon>Pseudomonadota</taxon>
        <taxon>Alphaproteobacteria</taxon>
        <taxon>Hyphomicrobiales</taxon>
        <taxon>Phyllobacteriaceae</taxon>
        <taxon>Mesorhizobium</taxon>
    </lineage>
</organism>
<dbReference type="PROSITE" id="PS50405">
    <property type="entry name" value="GST_CTER"/>
    <property type="match status" value="1"/>
</dbReference>
<dbReference type="Gene3D" id="3.40.30.10">
    <property type="entry name" value="Glutaredoxin"/>
    <property type="match status" value="1"/>
</dbReference>
<name>A0ABU4XZS7_9HYPH</name>
<dbReference type="SUPFAM" id="SSF52833">
    <property type="entry name" value="Thioredoxin-like"/>
    <property type="match status" value="1"/>
</dbReference>
<gene>
    <name evidence="5" type="ORF">RFN28_12850</name>
</gene>
<feature type="compositionally biased region" description="Low complexity" evidence="2">
    <location>
        <begin position="23"/>
        <end position="62"/>
    </location>
</feature>
<dbReference type="InterPro" id="IPR040079">
    <property type="entry name" value="Glutathione_S-Trfase"/>
</dbReference>
<protein>
    <submittedName>
        <fullName evidence="5">Glutathione S-transferase family protein</fullName>
    </submittedName>
</protein>
<keyword evidence="6" id="KW-1185">Reference proteome</keyword>
<accession>A0ABU4XZS7</accession>
<dbReference type="Pfam" id="PF13409">
    <property type="entry name" value="GST_N_2"/>
    <property type="match status" value="1"/>
</dbReference>
<dbReference type="InterPro" id="IPR036282">
    <property type="entry name" value="Glutathione-S-Trfase_C_sf"/>
</dbReference>
<comment type="subunit">
    <text evidence="1">Homodimer.</text>
</comment>
<evidence type="ECO:0000259" key="4">
    <source>
        <dbReference type="PROSITE" id="PS50405"/>
    </source>
</evidence>
<feature type="compositionally biased region" description="Basic residues" evidence="2">
    <location>
        <begin position="8"/>
        <end position="22"/>
    </location>
</feature>
<dbReference type="PROSITE" id="PS50404">
    <property type="entry name" value="GST_NTER"/>
    <property type="match status" value="1"/>
</dbReference>
<dbReference type="Gene3D" id="1.20.1050.10">
    <property type="match status" value="1"/>
</dbReference>
<dbReference type="SFLD" id="SFLDG00358">
    <property type="entry name" value="Main_(cytGST)"/>
    <property type="match status" value="1"/>
</dbReference>
<dbReference type="Proteomes" id="UP001287059">
    <property type="component" value="Unassembled WGS sequence"/>
</dbReference>
<dbReference type="RefSeq" id="WP_320287701.1">
    <property type="nucleotide sequence ID" value="NZ_JAVIIW010000012.1"/>
</dbReference>
<dbReference type="InterPro" id="IPR004045">
    <property type="entry name" value="Glutathione_S-Trfase_N"/>
</dbReference>
<sequence>MAKAATKGTKKASAKPAGKKATKPAAKAAAKATTAAKVSAKAGKPAPKTTAKAAPKTTAKAASKAKAKSAKKPAVKLSMLRPSVNNMTVRVFARAAGLDHAETDAWGLTRTPEFLARNPAHLTPMIEDKGLPRGVLWESCAIMQYLANKHGLEKFYPKAPAKRAMVDSAMFYLIGTLYPYVARATYPALGFPQYAGEVGHSDAQPDKKSEAQKAAAAAIAEPLEVFHSFFRDGKPFIGGNNPSIADIRLAATLEFLAVIDYALPGWAQDYMAAIEKKLGKAYAEPASDVRAYIAHVKAQAGA</sequence>
<feature type="domain" description="GST C-terminal" evidence="4">
    <location>
        <begin position="159"/>
        <end position="302"/>
    </location>
</feature>
<dbReference type="InterPro" id="IPR010987">
    <property type="entry name" value="Glutathione-S-Trfase_C-like"/>
</dbReference>
<dbReference type="EMBL" id="JAVIIW010000012">
    <property type="protein sequence ID" value="MDX8479360.1"/>
    <property type="molecule type" value="Genomic_DNA"/>
</dbReference>
<dbReference type="SFLD" id="SFLDS00019">
    <property type="entry name" value="Glutathione_Transferase_(cytos"/>
    <property type="match status" value="1"/>
</dbReference>
<dbReference type="Pfam" id="PF13410">
    <property type="entry name" value="GST_C_2"/>
    <property type="match status" value="1"/>
</dbReference>
<comment type="caution">
    <text evidence="5">The sequence shown here is derived from an EMBL/GenBank/DDBJ whole genome shotgun (WGS) entry which is preliminary data.</text>
</comment>
<evidence type="ECO:0000256" key="2">
    <source>
        <dbReference type="SAM" id="MobiDB-lite"/>
    </source>
</evidence>